<reference evidence="2" key="1">
    <citation type="journal article" date="2010" name="Genome Res.">
        <title>Population genomic sequencing of Coccidioides fungi reveals recent hybridization and transposon control.</title>
        <authorList>
            <person name="Neafsey D.E."/>
            <person name="Barker B.M."/>
            <person name="Sharpton T.J."/>
            <person name="Stajich J.E."/>
            <person name="Park D.J."/>
            <person name="Whiston E."/>
            <person name="Hung C.-Y."/>
            <person name="McMahan C."/>
            <person name="White J."/>
            <person name="Sykes S."/>
            <person name="Heiman D."/>
            <person name="Young S."/>
            <person name="Zeng Q."/>
            <person name="Abouelleil A."/>
            <person name="Aftuck L."/>
            <person name="Bessette D."/>
            <person name="Brown A."/>
            <person name="FitzGerald M."/>
            <person name="Lui A."/>
            <person name="Macdonald J.P."/>
            <person name="Priest M."/>
            <person name="Orbach M.J."/>
            <person name="Galgiani J.N."/>
            <person name="Kirkland T.N."/>
            <person name="Cole G.T."/>
            <person name="Birren B.W."/>
            <person name="Henn M.R."/>
            <person name="Taylor J.W."/>
            <person name="Rounsley S.D."/>
        </authorList>
    </citation>
    <scope>NUCLEOTIDE SEQUENCE [LARGE SCALE GENOMIC DNA]</scope>
    <source>
        <strain evidence="2">RMSCC 757 / Silveira</strain>
    </source>
</reference>
<organism evidence="2">
    <name type="scientific">Coccidioides posadasii (strain RMSCC 757 / Silveira)</name>
    <name type="common">Valley fever fungus</name>
    <dbReference type="NCBI Taxonomy" id="443226"/>
    <lineage>
        <taxon>Eukaryota</taxon>
        <taxon>Fungi</taxon>
        <taxon>Dikarya</taxon>
        <taxon>Ascomycota</taxon>
        <taxon>Pezizomycotina</taxon>
        <taxon>Eurotiomycetes</taxon>
        <taxon>Eurotiomycetidae</taxon>
        <taxon>Onygenales</taxon>
        <taxon>Onygenaceae</taxon>
        <taxon>Coccidioides</taxon>
    </lineage>
</organism>
<reference evidence="2" key="2">
    <citation type="submission" date="2010-03" db="EMBL/GenBank/DDBJ databases">
        <title>The genome sequence of Coccidioides posadasii strain Silveira.</title>
        <authorList>
            <consortium name="The Broad Institute Genome Sequencing Center for Infectious Disease"/>
            <person name="Neafsey D."/>
            <person name="Orbach M."/>
            <person name="Henn M.R."/>
            <person name="Cole G.T."/>
            <person name="Galgiani J."/>
            <person name="Gardner M.J."/>
            <person name="Kirkland T.N."/>
            <person name="Taylor J.W."/>
            <person name="Young S.K."/>
            <person name="Zeng Q."/>
            <person name="Koehrsen M."/>
            <person name="Alvarado L."/>
            <person name="Berlin A."/>
            <person name="Borenstein D."/>
            <person name="Chapman S.B."/>
            <person name="Chen Z."/>
            <person name="Engels R."/>
            <person name="Freedman E."/>
            <person name="Gellesch M."/>
            <person name="Goldberg J."/>
            <person name="Griggs A."/>
            <person name="Gujja S."/>
            <person name="Heilman E."/>
            <person name="Heiman D."/>
            <person name="Howarth C."/>
            <person name="Jen D."/>
            <person name="Larson L."/>
            <person name="Mehta T."/>
            <person name="Neiman D."/>
            <person name="Park D."/>
            <person name="Pearson M."/>
            <person name="Richards J."/>
            <person name="Roberts A."/>
            <person name="Saif S."/>
            <person name="Shea T."/>
            <person name="Shenoy N."/>
            <person name="Sisk P."/>
            <person name="Stolte C."/>
            <person name="Sykes S."/>
            <person name="Walk T."/>
            <person name="White J."/>
            <person name="Yandava C."/>
            <person name="Haas B."/>
            <person name="Nusbaum C."/>
            <person name="Birren B."/>
        </authorList>
    </citation>
    <scope>NUCLEOTIDE SEQUENCE [LARGE SCALE GENOMIC DNA]</scope>
    <source>
        <strain evidence="2">RMSCC 757 / Silveira</strain>
    </source>
</reference>
<accession>E9DJP8</accession>
<sequence>MALHSYRTPSPSNESRIPCFSDWSCFCADDPVVSSSIRWLACIAYEASAMTQLMR</sequence>
<dbReference type="Proteomes" id="UP000002497">
    <property type="component" value="Unassembled WGS sequence"/>
</dbReference>
<keyword evidence="2" id="KW-1185">Reference proteome</keyword>
<protein>
    <submittedName>
        <fullName evidence="1">Uncharacterized protein</fullName>
    </submittedName>
</protein>
<dbReference type="HOGENOM" id="CLU_3032222_0_0_1"/>
<proteinExistence type="predicted"/>
<evidence type="ECO:0000313" key="1">
    <source>
        <dbReference type="EMBL" id="EFW13356.1"/>
    </source>
</evidence>
<name>E9DJP8_COCPS</name>
<evidence type="ECO:0000313" key="2">
    <source>
        <dbReference type="Proteomes" id="UP000002497"/>
    </source>
</evidence>
<dbReference type="EMBL" id="GL636521">
    <property type="protein sequence ID" value="EFW13356.1"/>
    <property type="molecule type" value="Genomic_DNA"/>
</dbReference>
<dbReference type="AlphaFoldDB" id="E9DJP8"/>
<dbReference type="VEuPathDB" id="FungiDB:CPSG_10037"/>
<gene>
    <name evidence="1" type="ORF">CPSG_10037</name>
</gene>